<proteinExistence type="inferred from homology"/>
<accession>A0A099IAZ1</accession>
<evidence type="ECO:0000313" key="6">
    <source>
        <dbReference type="EMBL" id="KGJ54098.1"/>
    </source>
</evidence>
<evidence type="ECO:0000313" key="7">
    <source>
        <dbReference type="Proteomes" id="UP000030008"/>
    </source>
</evidence>
<feature type="domain" description="DNA methylase N-4/N-6" evidence="5">
    <location>
        <begin position="51"/>
        <end position="277"/>
    </location>
</feature>
<dbReference type="PRINTS" id="PR00508">
    <property type="entry name" value="S21N4MTFRASE"/>
</dbReference>
<dbReference type="GO" id="GO:0003677">
    <property type="term" value="F:DNA binding"/>
    <property type="evidence" value="ECO:0007669"/>
    <property type="project" value="InterPro"/>
</dbReference>
<comment type="similarity">
    <text evidence="4">Belongs to the N(4)/N(6)-methyltransferase family.</text>
</comment>
<dbReference type="InterPro" id="IPR029063">
    <property type="entry name" value="SAM-dependent_MTases_sf"/>
</dbReference>
<evidence type="ECO:0000256" key="4">
    <source>
        <dbReference type="RuleBase" id="RU362026"/>
    </source>
</evidence>
<keyword evidence="2" id="KW-0808">Transferase</keyword>
<dbReference type="InterPro" id="IPR001091">
    <property type="entry name" value="RM_Methyltransferase"/>
</dbReference>
<dbReference type="RefSeq" id="WP_044904632.1">
    <property type="nucleotide sequence ID" value="NZ_JAKNTM010000001.1"/>
</dbReference>
<dbReference type="EC" id="2.1.1.-" evidence="4"/>
<name>A0A099IAZ1_CLOIN</name>
<dbReference type="GO" id="GO:0032259">
    <property type="term" value="P:methylation"/>
    <property type="evidence" value="ECO:0007669"/>
    <property type="project" value="UniProtKB-KW"/>
</dbReference>
<dbReference type="Proteomes" id="UP000030008">
    <property type="component" value="Unassembled WGS sequence"/>
</dbReference>
<comment type="caution">
    <text evidence="6">The sequence shown here is derived from an EMBL/GenBank/DDBJ whole genome shotgun (WGS) entry which is preliminary data.</text>
</comment>
<dbReference type="SUPFAM" id="SSF53335">
    <property type="entry name" value="S-adenosyl-L-methionine-dependent methyltransferases"/>
    <property type="match status" value="1"/>
</dbReference>
<evidence type="ECO:0000256" key="3">
    <source>
        <dbReference type="ARBA" id="ARBA00022747"/>
    </source>
</evidence>
<evidence type="ECO:0000259" key="5">
    <source>
        <dbReference type="Pfam" id="PF01555"/>
    </source>
</evidence>
<dbReference type="EMBL" id="JQIF01000023">
    <property type="protein sequence ID" value="KGJ54098.1"/>
    <property type="molecule type" value="Genomic_DNA"/>
</dbReference>
<protein>
    <recommendedName>
        <fullName evidence="4">Methyltransferase</fullName>
        <ecNumber evidence="4">2.1.1.-</ecNumber>
    </recommendedName>
</protein>
<dbReference type="GO" id="GO:0008170">
    <property type="term" value="F:N-methyltransferase activity"/>
    <property type="evidence" value="ECO:0007669"/>
    <property type="project" value="InterPro"/>
</dbReference>
<evidence type="ECO:0000256" key="2">
    <source>
        <dbReference type="ARBA" id="ARBA00022679"/>
    </source>
</evidence>
<keyword evidence="1 6" id="KW-0489">Methyltransferase</keyword>
<sequence length="298" mass="34463">MKKVINQVITEHYALYNGDSCEVMQGLPDESMGYSIFSPPFEDLYTYSDSPRDLGNCRSTEEFYKQFGYIVAELFRITKSGRLVSIHCMDLPTTKASDGFIGLRDFPGILRELFQDYGFYYHSKITIWKDPVVAMQRTKHIGLLHKQLKKDSAMSRQGIADYIVTMRKPGENKEPITHTNESFPVSKWQEYASPVWMNIRQSNTLNRTSAREERDEKHICPLQLDVIERCIELWTNQGDTVFTPFLGIGSEAYQSIKMHRKAVGIELKESYFEQAVKNCERAANAEEQLEFLFEGDEE</sequence>
<gene>
    <name evidence="6" type="ORF">CIAN88_06025</name>
</gene>
<dbReference type="InterPro" id="IPR002941">
    <property type="entry name" value="DNA_methylase_N4/N6"/>
</dbReference>
<evidence type="ECO:0000256" key="1">
    <source>
        <dbReference type="ARBA" id="ARBA00022603"/>
    </source>
</evidence>
<dbReference type="GO" id="GO:0009307">
    <property type="term" value="P:DNA restriction-modification system"/>
    <property type="evidence" value="ECO:0007669"/>
    <property type="project" value="UniProtKB-KW"/>
</dbReference>
<organism evidence="6 7">
    <name type="scientific">Clostridium innocuum</name>
    <dbReference type="NCBI Taxonomy" id="1522"/>
    <lineage>
        <taxon>Bacteria</taxon>
        <taxon>Bacillati</taxon>
        <taxon>Bacillota</taxon>
        <taxon>Clostridia</taxon>
        <taxon>Eubacteriales</taxon>
        <taxon>Clostridiaceae</taxon>
        <taxon>Clostridium</taxon>
    </lineage>
</organism>
<dbReference type="Pfam" id="PF01555">
    <property type="entry name" value="N6_N4_Mtase"/>
    <property type="match status" value="1"/>
</dbReference>
<reference evidence="6 7" key="1">
    <citation type="submission" date="2014-08" db="EMBL/GenBank/DDBJ databases">
        <title>Clostridium innocuum, an unnegligible vancomycin-resistant pathogen causing extra-intestinal infections.</title>
        <authorList>
            <person name="Feng Y."/>
            <person name="Chiu C.-H."/>
        </authorList>
    </citation>
    <scope>NUCLEOTIDE SEQUENCE [LARGE SCALE GENOMIC DNA]</scope>
    <source>
        <strain evidence="6 7">AN88</strain>
    </source>
</reference>
<keyword evidence="3" id="KW-0680">Restriction system</keyword>
<dbReference type="Gene3D" id="3.40.50.150">
    <property type="entry name" value="Vaccinia Virus protein VP39"/>
    <property type="match status" value="1"/>
</dbReference>
<dbReference type="AlphaFoldDB" id="A0A099IAZ1"/>